<reference evidence="5 6" key="1">
    <citation type="journal article" date="2021" name="Sci. Rep.">
        <title>Genome sequencing of the multicellular alga Astrephomene provides insights into convergent evolution of germ-soma differentiation.</title>
        <authorList>
            <person name="Yamashita S."/>
            <person name="Yamamoto K."/>
            <person name="Matsuzaki R."/>
            <person name="Suzuki S."/>
            <person name="Yamaguchi H."/>
            <person name="Hirooka S."/>
            <person name="Minakuchi Y."/>
            <person name="Miyagishima S."/>
            <person name="Kawachi M."/>
            <person name="Toyoda A."/>
            <person name="Nozaki H."/>
        </authorList>
    </citation>
    <scope>NUCLEOTIDE SEQUENCE [LARGE SCALE GENOMIC DNA]</scope>
    <source>
        <strain evidence="5 6">NIES-4017</strain>
    </source>
</reference>
<comment type="subcellular location">
    <subcellularLocation>
        <location evidence="1">Cytoplasm</location>
        <location evidence="1">Cytoskeleton</location>
        <location evidence="1">Cilium axoneme</location>
    </subcellularLocation>
</comment>
<dbReference type="PROSITE" id="PS51450">
    <property type="entry name" value="LRR"/>
    <property type="match status" value="1"/>
</dbReference>
<keyword evidence="3" id="KW-0677">Repeat</keyword>
<feature type="compositionally biased region" description="Low complexity" evidence="4">
    <location>
        <begin position="409"/>
        <end position="421"/>
    </location>
</feature>
<evidence type="ECO:0000256" key="3">
    <source>
        <dbReference type="ARBA" id="ARBA00022737"/>
    </source>
</evidence>
<feature type="region of interest" description="Disordered" evidence="4">
    <location>
        <begin position="482"/>
        <end position="543"/>
    </location>
</feature>
<dbReference type="PANTHER" id="PTHR15454">
    <property type="entry name" value="NISCHARIN RELATED"/>
    <property type="match status" value="1"/>
</dbReference>
<dbReference type="SMART" id="SM00369">
    <property type="entry name" value="LRR_TYP"/>
    <property type="match status" value="4"/>
</dbReference>
<feature type="region of interest" description="Disordered" evidence="4">
    <location>
        <begin position="230"/>
        <end position="264"/>
    </location>
</feature>
<dbReference type="EMBL" id="BMAR01000006">
    <property type="protein sequence ID" value="GFR43570.1"/>
    <property type="molecule type" value="Genomic_DNA"/>
</dbReference>
<dbReference type="InterPro" id="IPR003591">
    <property type="entry name" value="Leu-rich_rpt_typical-subtyp"/>
</dbReference>
<proteinExistence type="predicted"/>
<dbReference type="Proteomes" id="UP001054857">
    <property type="component" value="Unassembled WGS sequence"/>
</dbReference>
<name>A0AAD3DKK6_9CHLO</name>
<gene>
    <name evidence="5" type="ORF">Agub_g4665</name>
</gene>
<dbReference type="InterPro" id="IPR001611">
    <property type="entry name" value="Leu-rich_rpt"/>
</dbReference>
<evidence type="ECO:0000256" key="1">
    <source>
        <dbReference type="ARBA" id="ARBA00004430"/>
    </source>
</evidence>
<evidence type="ECO:0000313" key="6">
    <source>
        <dbReference type="Proteomes" id="UP001054857"/>
    </source>
</evidence>
<organism evidence="5 6">
    <name type="scientific">Astrephomene gubernaculifera</name>
    <dbReference type="NCBI Taxonomy" id="47775"/>
    <lineage>
        <taxon>Eukaryota</taxon>
        <taxon>Viridiplantae</taxon>
        <taxon>Chlorophyta</taxon>
        <taxon>core chlorophytes</taxon>
        <taxon>Chlorophyceae</taxon>
        <taxon>CS clade</taxon>
        <taxon>Chlamydomonadales</taxon>
        <taxon>Astrephomenaceae</taxon>
        <taxon>Astrephomene</taxon>
    </lineage>
</organism>
<feature type="region of interest" description="Disordered" evidence="4">
    <location>
        <begin position="1"/>
        <end position="22"/>
    </location>
</feature>
<accession>A0AAD3DKK6</accession>
<comment type="caution">
    <text evidence="5">The sequence shown here is derived from an EMBL/GenBank/DDBJ whole genome shotgun (WGS) entry which is preliminary data.</text>
</comment>
<evidence type="ECO:0000313" key="5">
    <source>
        <dbReference type="EMBL" id="GFR43570.1"/>
    </source>
</evidence>
<feature type="region of interest" description="Disordered" evidence="4">
    <location>
        <begin position="379"/>
        <end position="449"/>
    </location>
</feature>
<feature type="compositionally biased region" description="Low complexity" evidence="4">
    <location>
        <begin position="246"/>
        <end position="255"/>
    </location>
</feature>
<keyword evidence="6" id="KW-1185">Reference proteome</keyword>
<feature type="compositionally biased region" description="Low complexity" evidence="4">
    <location>
        <begin position="488"/>
        <end position="513"/>
    </location>
</feature>
<evidence type="ECO:0000256" key="2">
    <source>
        <dbReference type="ARBA" id="ARBA00022614"/>
    </source>
</evidence>
<feature type="compositionally biased region" description="Gly residues" evidence="4">
    <location>
        <begin position="436"/>
        <end position="448"/>
    </location>
</feature>
<dbReference type="Gene3D" id="3.80.10.10">
    <property type="entry name" value="Ribonuclease Inhibitor"/>
    <property type="match status" value="2"/>
</dbReference>
<dbReference type="Pfam" id="PF13855">
    <property type="entry name" value="LRR_8"/>
    <property type="match status" value="1"/>
</dbReference>
<protein>
    <submittedName>
        <fullName evidence="5">Uncharacterized protein</fullName>
    </submittedName>
</protein>
<dbReference type="InterPro" id="IPR032675">
    <property type="entry name" value="LRR_dom_sf"/>
</dbReference>
<keyword evidence="2" id="KW-0433">Leucine-rich repeat</keyword>
<sequence length="631" mass="65074">MVFTTTPAVEPERKRPAAATTTAEAKANKAPYLCLSSLKLIQIPEDVSQLKSLTNLDLSNNHISSIPEKCLPSSLVELTLTGCQLTELPNCIGTLPRLKKLYAGANRLQHVEPVFRSTSLQHVGLSYNRVSYLPGELLPTSPLMSLDLSHNDLEGLVNTLVQLSWLPSLAALSLAGNPLALVPRYAAEARGRLKQLMFLDGQRLDLPPSSRPGTANSSVAAAAAAAAASSSFHGPGSPTPGGGSSSHGSGPSLQHGGPGGSSLILRAAGRTLGRSISASASAHQTVRFDESNGGGGGGEGAILTLTLGAVRPAEDPFGWLRARWAEQIATAEELGLTSPPALEQPDPPLQPVIYHVELQDMEGTPLSCLPLKLSPPDPPDVTAMFDPKAKQAAAAAAAREAKKASKPTSGRAKSGKGSKSGASGGGAEDPSASPQAGGGGQRSRGAEGGWMRVKLPLPATVECRNWLRSGFTLQLYRTTLTAVPRSPSPTSGASSPSPSPGAKSPAPEEPAGGTRANTASSNPARKGKKKNEEPPPPNYDVTGTTELLGTALLRAGAQLVDGYSGEAAERLDFTPPPALWDERGLRMGLRDPRHPVQVVGHAEVRLQLQTAAAAGVVLGPGGIMMAGGGEG</sequence>
<evidence type="ECO:0000256" key="4">
    <source>
        <dbReference type="SAM" id="MobiDB-lite"/>
    </source>
</evidence>
<dbReference type="SUPFAM" id="SSF52075">
    <property type="entry name" value="Outer arm dynein light chain 1"/>
    <property type="match status" value="1"/>
</dbReference>
<dbReference type="AlphaFoldDB" id="A0AAD3DKK6"/>
<dbReference type="PANTHER" id="PTHR15454:SF56">
    <property type="entry name" value="PROTEIN PHOSPHATASE 1 REGULATORY SUBUNIT 7-RELATED"/>
    <property type="match status" value="1"/>
</dbReference>
<dbReference type="GO" id="GO:0005930">
    <property type="term" value="C:axoneme"/>
    <property type="evidence" value="ECO:0007669"/>
    <property type="project" value="UniProtKB-SubCell"/>
</dbReference>